<dbReference type="SUPFAM" id="SSF69065">
    <property type="entry name" value="RNase III domain-like"/>
    <property type="match status" value="1"/>
</dbReference>
<evidence type="ECO:0000256" key="6">
    <source>
        <dbReference type="ARBA" id="ARBA00022801"/>
    </source>
</evidence>
<feature type="domain" description="RNase III" evidence="11">
    <location>
        <begin position="30"/>
        <end position="174"/>
    </location>
</feature>
<dbReference type="Pfam" id="PF00636">
    <property type="entry name" value="Ribonuclease_3"/>
    <property type="match status" value="1"/>
</dbReference>
<dbReference type="InterPro" id="IPR000999">
    <property type="entry name" value="RNase_III_dom"/>
</dbReference>
<feature type="non-terminal residue" evidence="12">
    <location>
        <position position="1"/>
    </location>
</feature>
<evidence type="ECO:0000256" key="4">
    <source>
        <dbReference type="ARBA" id="ARBA00022723"/>
    </source>
</evidence>
<dbReference type="SUPFAM" id="SSF54768">
    <property type="entry name" value="dsRNA-binding domain-like"/>
    <property type="match status" value="1"/>
</dbReference>
<dbReference type="PROSITE" id="PS00517">
    <property type="entry name" value="RNASE_3_1"/>
    <property type="match status" value="1"/>
</dbReference>
<evidence type="ECO:0000259" key="11">
    <source>
        <dbReference type="PROSITE" id="PS50142"/>
    </source>
</evidence>
<comment type="cofactor">
    <cofactor evidence="2">
        <name>Mg(2+)</name>
        <dbReference type="ChEBI" id="CHEBI:18420"/>
    </cofactor>
</comment>
<keyword evidence="6" id="KW-0378">Hydrolase</keyword>
<evidence type="ECO:0000256" key="5">
    <source>
        <dbReference type="ARBA" id="ARBA00022759"/>
    </source>
</evidence>
<comment type="cofactor">
    <cofactor evidence="1">
        <name>Mn(2+)</name>
        <dbReference type="ChEBI" id="CHEBI:29035"/>
    </cofactor>
</comment>
<organism evidence="12 13">
    <name type="scientific">Aquilegia coerulea</name>
    <name type="common">Rocky mountain columbine</name>
    <dbReference type="NCBI Taxonomy" id="218851"/>
    <lineage>
        <taxon>Eukaryota</taxon>
        <taxon>Viridiplantae</taxon>
        <taxon>Streptophyta</taxon>
        <taxon>Embryophyta</taxon>
        <taxon>Tracheophyta</taxon>
        <taxon>Spermatophyta</taxon>
        <taxon>Magnoliopsida</taxon>
        <taxon>Ranunculales</taxon>
        <taxon>Ranunculaceae</taxon>
        <taxon>Thalictroideae</taxon>
        <taxon>Aquilegia</taxon>
    </lineage>
</organism>
<gene>
    <name evidence="12" type="ORF">AQUCO_04400051v1</name>
</gene>
<dbReference type="FunFam" id="1.10.1520.10:FF:000004">
    <property type="entry name" value="Endoribonuclease dicer-like 1"/>
    <property type="match status" value="1"/>
</dbReference>
<dbReference type="InterPro" id="IPR036389">
    <property type="entry name" value="RNase_III_sf"/>
</dbReference>
<dbReference type="InParanoid" id="A0A2G5CMV9"/>
<keyword evidence="8 9" id="KW-0694">RNA-binding</keyword>
<dbReference type="GO" id="GO:0005737">
    <property type="term" value="C:cytoplasm"/>
    <property type="evidence" value="ECO:0007669"/>
    <property type="project" value="TreeGrafter"/>
</dbReference>
<dbReference type="SMART" id="SM00535">
    <property type="entry name" value="RIBOc"/>
    <property type="match status" value="1"/>
</dbReference>
<dbReference type="STRING" id="218851.A0A2G5CMV9"/>
<evidence type="ECO:0000259" key="10">
    <source>
        <dbReference type="PROSITE" id="PS50137"/>
    </source>
</evidence>
<dbReference type="InterPro" id="IPR014720">
    <property type="entry name" value="dsRBD_dom"/>
</dbReference>
<dbReference type="GO" id="GO:0046872">
    <property type="term" value="F:metal ion binding"/>
    <property type="evidence" value="ECO:0007669"/>
    <property type="project" value="UniProtKB-KW"/>
</dbReference>
<keyword evidence="4" id="KW-0479">Metal-binding</keyword>
<feature type="domain" description="DRBM" evidence="10">
    <location>
        <begin position="200"/>
        <end position="266"/>
    </location>
</feature>
<keyword evidence="13" id="KW-1185">Reference proteome</keyword>
<dbReference type="GO" id="GO:0003723">
    <property type="term" value="F:RNA binding"/>
    <property type="evidence" value="ECO:0007669"/>
    <property type="project" value="UniProtKB-UniRule"/>
</dbReference>
<evidence type="ECO:0000256" key="1">
    <source>
        <dbReference type="ARBA" id="ARBA00001936"/>
    </source>
</evidence>
<dbReference type="PROSITE" id="PS50142">
    <property type="entry name" value="RNASE_3_2"/>
    <property type="match status" value="1"/>
</dbReference>
<evidence type="ECO:0000313" key="12">
    <source>
        <dbReference type="EMBL" id="PIA32589.1"/>
    </source>
</evidence>
<dbReference type="Proteomes" id="UP000230069">
    <property type="component" value="Unassembled WGS sequence"/>
</dbReference>
<evidence type="ECO:0000256" key="7">
    <source>
        <dbReference type="ARBA" id="ARBA00022842"/>
    </source>
</evidence>
<keyword evidence="7" id="KW-0460">Magnesium</keyword>
<dbReference type="AlphaFoldDB" id="A0A2G5CMV9"/>
<dbReference type="GO" id="GO:0030422">
    <property type="term" value="P:siRNA processing"/>
    <property type="evidence" value="ECO:0007669"/>
    <property type="project" value="TreeGrafter"/>
</dbReference>
<accession>A0A2G5CMV9</accession>
<reference evidence="12 13" key="1">
    <citation type="submission" date="2017-09" db="EMBL/GenBank/DDBJ databases">
        <title>WGS assembly of Aquilegia coerulea Goldsmith.</title>
        <authorList>
            <person name="Hodges S."/>
            <person name="Kramer E."/>
            <person name="Nordborg M."/>
            <person name="Tomkins J."/>
            <person name="Borevitz J."/>
            <person name="Derieg N."/>
            <person name="Yan J."/>
            <person name="Mihaltcheva S."/>
            <person name="Hayes R.D."/>
            <person name="Rokhsar D."/>
        </authorList>
    </citation>
    <scope>NUCLEOTIDE SEQUENCE [LARGE SCALE GENOMIC DNA]</scope>
    <source>
        <strain evidence="13">cv. Goldsmith</strain>
    </source>
</reference>
<proteinExistence type="predicted"/>
<evidence type="ECO:0000313" key="13">
    <source>
        <dbReference type="Proteomes" id="UP000230069"/>
    </source>
</evidence>
<dbReference type="GO" id="GO:0004525">
    <property type="term" value="F:ribonuclease III activity"/>
    <property type="evidence" value="ECO:0007669"/>
    <property type="project" value="InterPro"/>
</dbReference>
<evidence type="ECO:0008006" key="14">
    <source>
        <dbReference type="Google" id="ProtNLM"/>
    </source>
</evidence>
<sequence>KSSPKRIGAQDSYQNEEEEKEKEIDWLRSLEEVEDILSYKFNNKNLLKKAFIHPSYHFHDETKESYERLEYVGDSVLNLVISKETFLLYPDSSPGVLTRLRAANVDNEKLARVAVKYELYRYLRHKAPDMGDQIQAFSKDILNYPIHSNGLIETPKFLADIIESIIGAVFIDSNYSLDIVWKVFKKLLEPIIGPKTLRIHPMTELYELCQKNKMSINFVDGSTCEKYRTYNVVLKNNTVIGTSTCASRKEIVKNRAAKAALDHLKATLPSTELH</sequence>
<keyword evidence="3" id="KW-0540">Nuclease</keyword>
<dbReference type="PANTHER" id="PTHR14950:SF54">
    <property type="entry name" value="RNASE II-LIKE 1"/>
    <property type="match status" value="1"/>
</dbReference>
<dbReference type="PANTHER" id="PTHR14950">
    <property type="entry name" value="DICER-RELATED"/>
    <property type="match status" value="1"/>
</dbReference>
<dbReference type="EMBL" id="KZ305061">
    <property type="protein sequence ID" value="PIA32589.1"/>
    <property type="molecule type" value="Genomic_DNA"/>
</dbReference>
<keyword evidence="5" id="KW-0255">Endonuclease</keyword>
<dbReference type="Gene3D" id="3.30.160.20">
    <property type="match status" value="1"/>
</dbReference>
<dbReference type="FunCoup" id="A0A2G5CMV9">
    <property type="interactions" value="3"/>
</dbReference>
<evidence type="ECO:0000256" key="3">
    <source>
        <dbReference type="ARBA" id="ARBA00022722"/>
    </source>
</evidence>
<dbReference type="Gene3D" id="1.10.1520.10">
    <property type="entry name" value="Ribonuclease III domain"/>
    <property type="match status" value="1"/>
</dbReference>
<evidence type="ECO:0000256" key="2">
    <source>
        <dbReference type="ARBA" id="ARBA00001946"/>
    </source>
</evidence>
<dbReference type="Pfam" id="PF00035">
    <property type="entry name" value="dsrm"/>
    <property type="match status" value="1"/>
</dbReference>
<dbReference type="PROSITE" id="PS50137">
    <property type="entry name" value="DS_RBD"/>
    <property type="match status" value="1"/>
</dbReference>
<dbReference type="GO" id="GO:0005634">
    <property type="term" value="C:nucleus"/>
    <property type="evidence" value="ECO:0007669"/>
    <property type="project" value="TreeGrafter"/>
</dbReference>
<dbReference type="OrthoDB" id="416741at2759"/>
<protein>
    <recommendedName>
        <fullName evidence="14">RNase III domain-containing protein</fullName>
    </recommendedName>
</protein>
<evidence type="ECO:0000256" key="8">
    <source>
        <dbReference type="ARBA" id="ARBA00022884"/>
    </source>
</evidence>
<name>A0A2G5CMV9_AQUCA</name>
<dbReference type="CDD" id="cd00593">
    <property type="entry name" value="RIBOc"/>
    <property type="match status" value="1"/>
</dbReference>
<evidence type="ECO:0000256" key="9">
    <source>
        <dbReference type="PROSITE-ProRule" id="PRU00266"/>
    </source>
</evidence>